<protein>
    <recommendedName>
        <fullName evidence="5">Cytochrome C biogenesis protein transmembrane domain-containing protein</fullName>
    </recommendedName>
</protein>
<sequence>MRTFFRFARFIALIATFSLPAGAFALDAEPPVRIEYYGEIGCAHCDLFAEKDLPAAERASGLKVEAAYFDILSAEGFSRCERELSLRGESFSVFPVLIAGNNVYQGNAAIEENLIPELLHFAEHGSWRAKLASSKTDRSASEKSGIGTSDGAQAGSPFVLSFWPVAAAGLVDGINPCAFATMLFFLSWISLKGGSRTRVLGMGLAFIAGVFAAYTATGYGLSGVLRAASFSRGLRAFFRWFFPALALLFAVLSFRDAVRARKGNPEGMALQLPDFLKKLTHKRIRGTRTSGGLPVLAISFFCTGAVVSVLELACTGQVYFPALAYMVQASGTGSAPILWLLLYNAAFILPLSAILVMVLGGISQDSIRSFFSRNLAASKAVMGVLFLALGAIMYLSGSIAL</sequence>
<accession>A0AAE3EHI6</accession>
<feature type="transmembrane region" description="Helical" evidence="1">
    <location>
        <begin position="199"/>
        <end position="217"/>
    </location>
</feature>
<proteinExistence type="predicted"/>
<evidence type="ECO:0000313" key="3">
    <source>
        <dbReference type="EMBL" id="MCD1653798.1"/>
    </source>
</evidence>
<evidence type="ECO:0000256" key="2">
    <source>
        <dbReference type="SAM" id="SignalP"/>
    </source>
</evidence>
<feature type="transmembrane region" description="Helical" evidence="1">
    <location>
        <begin position="380"/>
        <end position="400"/>
    </location>
</feature>
<evidence type="ECO:0008006" key="5">
    <source>
        <dbReference type="Google" id="ProtNLM"/>
    </source>
</evidence>
<feature type="transmembrane region" description="Helical" evidence="1">
    <location>
        <begin position="293"/>
        <end position="320"/>
    </location>
</feature>
<evidence type="ECO:0000256" key="1">
    <source>
        <dbReference type="SAM" id="Phobius"/>
    </source>
</evidence>
<keyword evidence="1" id="KW-1133">Transmembrane helix</keyword>
<keyword evidence="1" id="KW-0812">Transmembrane</keyword>
<feature type="signal peptide" evidence="2">
    <location>
        <begin position="1"/>
        <end position="23"/>
    </location>
</feature>
<evidence type="ECO:0000313" key="4">
    <source>
        <dbReference type="Proteomes" id="UP001198163"/>
    </source>
</evidence>
<feature type="chain" id="PRO_5041998714" description="Cytochrome C biogenesis protein transmembrane domain-containing protein" evidence="2">
    <location>
        <begin position="24"/>
        <end position="401"/>
    </location>
</feature>
<reference evidence="3" key="1">
    <citation type="submission" date="2021-08" db="EMBL/GenBank/DDBJ databases">
        <title>Comparative analyses of Brucepasteria parasyntrophica and Teretinema zuelzerae.</title>
        <authorList>
            <person name="Song Y."/>
            <person name="Brune A."/>
        </authorList>
    </citation>
    <scope>NUCLEOTIDE SEQUENCE</scope>
    <source>
        <strain evidence="3">DSM 1903</strain>
    </source>
</reference>
<name>A0AAE3EHI6_9SPIR</name>
<feature type="transmembrane region" description="Helical" evidence="1">
    <location>
        <begin position="237"/>
        <end position="254"/>
    </location>
</feature>
<keyword evidence="4" id="KW-1185">Reference proteome</keyword>
<feature type="transmembrane region" description="Helical" evidence="1">
    <location>
        <begin position="340"/>
        <end position="359"/>
    </location>
</feature>
<dbReference type="AlphaFoldDB" id="A0AAE3EHI6"/>
<feature type="transmembrane region" description="Helical" evidence="1">
    <location>
        <begin position="162"/>
        <end position="187"/>
    </location>
</feature>
<dbReference type="RefSeq" id="WP_230753252.1">
    <property type="nucleotide sequence ID" value="NZ_JAINWA010000001.1"/>
</dbReference>
<keyword evidence="1" id="KW-0472">Membrane</keyword>
<comment type="caution">
    <text evidence="3">The sequence shown here is derived from an EMBL/GenBank/DDBJ whole genome shotgun (WGS) entry which is preliminary data.</text>
</comment>
<organism evidence="3 4">
    <name type="scientific">Teretinema zuelzerae</name>
    <dbReference type="NCBI Taxonomy" id="156"/>
    <lineage>
        <taxon>Bacteria</taxon>
        <taxon>Pseudomonadati</taxon>
        <taxon>Spirochaetota</taxon>
        <taxon>Spirochaetia</taxon>
        <taxon>Spirochaetales</taxon>
        <taxon>Treponemataceae</taxon>
        <taxon>Teretinema</taxon>
    </lineage>
</organism>
<dbReference type="EMBL" id="JAINWA010000001">
    <property type="protein sequence ID" value="MCD1653798.1"/>
    <property type="molecule type" value="Genomic_DNA"/>
</dbReference>
<gene>
    <name evidence="3" type="ORF">K7J14_03675</name>
</gene>
<keyword evidence="2" id="KW-0732">Signal</keyword>
<dbReference type="Proteomes" id="UP001198163">
    <property type="component" value="Unassembled WGS sequence"/>
</dbReference>